<sequence length="105" mass="11806">MRWEVFRQESRGDYHRHCGDVHAPDRDLAALFAQIQHGRRMTTESLWVVPSDEVTEVDADDAAFGGRTDKAYRWATSYNVDATFAEEVADSEREQAAAERSGGGD</sequence>
<dbReference type="Proteomes" id="UP000509346">
    <property type="component" value="Chromosome"/>
</dbReference>
<feature type="region of interest" description="Disordered" evidence="1">
    <location>
        <begin position="86"/>
        <end position="105"/>
    </location>
</feature>
<protein>
    <submittedName>
        <fullName evidence="2">Phenylacetic acid degradation protein PaaB</fullName>
    </submittedName>
</protein>
<dbReference type="OrthoDB" id="300723at2157"/>
<dbReference type="Pfam" id="PF06243">
    <property type="entry name" value="PaaB"/>
    <property type="match status" value="1"/>
</dbReference>
<reference evidence="2 3" key="1">
    <citation type="submission" date="2020-07" db="EMBL/GenBank/DDBJ databases">
        <title>Halosimplex litoreum sp. nov. and Halosimplex rubrum sp. nov., isolated from different salt environments.</title>
        <authorList>
            <person name="Cui H."/>
        </authorList>
    </citation>
    <scope>NUCLEOTIDE SEQUENCE [LARGE SCALE GENOMIC DNA]</scope>
    <source>
        <strain evidence="2 3">R2</strain>
    </source>
</reference>
<evidence type="ECO:0000313" key="3">
    <source>
        <dbReference type="Proteomes" id="UP000509346"/>
    </source>
</evidence>
<accession>A0A7D5TVN6</accession>
<evidence type="ECO:0000256" key="1">
    <source>
        <dbReference type="SAM" id="MobiDB-lite"/>
    </source>
</evidence>
<gene>
    <name evidence="2" type="ORF">HZS54_22050</name>
</gene>
<dbReference type="EMBL" id="CP058909">
    <property type="protein sequence ID" value="QLH84152.1"/>
    <property type="molecule type" value="Genomic_DNA"/>
</dbReference>
<dbReference type="InterPro" id="IPR038693">
    <property type="entry name" value="PaaB_sf"/>
</dbReference>
<dbReference type="NCBIfam" id="NF041867">
    <property type="entry name" value="paab_haloarch"/>
    <property type="match status" value="1"/>
</dbReference>
<dbReference type="AlphaFoldDB" id="A0A7D5TVN6"/>
<proteinExistence type="predicted"/>
<dbReference type="Gene3D" id="3.10.20.520">
    <property type="entry name" value="Phenylacetic acid degradation B"/>
    <property type="match status" value="1"/>
</dbReference>
<dbReference type="GeneID" id="56085333"/>
<dbReference type="RefSeq" id="WP_179919247.1">
    <property type="nucleotide sequence ID" value="NZ_CP058909.1"/>
</dbReference>
<organism evidence="2 3">
    <name type="scientific">Halosimplex pelagicum</name>
    <dbReference type="NCBI Taxonomy" id="869886"/>
    <lineage>
        <taxon>Archaea</taxon>
        <taxon>Methanobacteriati</taxon>
        <taxon>Methanobacteriota</taxon>
        <taxon>Stenosarchaea group</taxon>
        <taxon>Halobacteria</taxon>
        <taxon>Halobacteriales</taxon>
        <taxon>Haloarculaceae</taxon>
        <taxon>Halosimplex</taxon>
    </lineage>
</organism>
<dbReference type="KEGG" id="hpel:HZS54_22050"/>
<keyword evidence="3" id="KW-1185">Reference proteome</keyword>
<dbReference type="InterPro" id="IPR009359">
    <property type="entry name" value="PaaB"/>
</dbReference>
<evidence type="ECO:0000313" key="2">
    <source>
        <dbReference type="EMBL" id="QLH84152.1"/>
    </source>
</evidence>
<name>A0A7D5TVN6_9EURY</name>